<gene>
    <name evidence="4" type="ORF">GO816_08040</name>
</gene>
<dbReference type="InterPro" id="IPR036322">
    <property type="entry name" value="WD40_repeat_dom_sf"/>
</dbReference>
<dbReference type="InterPro" id="IPR001680">
    <property type="entry name" value="WD40_rpt"/>
</dbReference>
<feature type="repeat" description="WD" evidence="3">
    <location>
        <begin position="270"/>
        <end position="303"/>
    </location>
</feature>
<dbReference type="SMART" id="SM00320">
    <property type="entry name" value="WD40"/>
    <property type="match status" value="6"/>
</dbReference>
<dbReference type="InterPro" id="IPR050505">
    <property type="entry name" value="WDR55/POC1"/>
</dbReference>
<feature type="repeat" description="WD" evidence="3">
    <location>
        <begin position="222"/>
        <end position="253"/>
    </location>
</feature>
<protein>
    <submittedName>
        <fullName evidence="4">WD40 repeat domain-containing protein</fullName>
    </submittedName>
</protein>
<reference evidence="4 5" key="1">
    <citation type="submission" date="2019-12" db="EMBL/GenBank/DDBJ databases">
        <title>Mucilaginibacter sp. HME9299 genome sequencing and assembly.</title>
        <authorList>
            <person name="Kang H."/>
            <person name="Kim H."/>
            <person name="Joh K."/>
        </authorList>
    </citation>
    <scope>NUCLEOTIDE SEQUENCE [LARGE SCALE GENOMIC DNA]</scope>
    <source>
        <strain evidence="4 5">HME9299</strain>
    </source>
</reference>
<evidence type="ECO:0000313" key="4">
    <source>
        <dbReference type="EMBL" id="MVN91070.1"/>
    </source>
</evidence>
<feature type="repeat" description="WD" evidence="3">
    <location>
        <begin position="12"/>
        <end position="53"/>
    </location>
</feature>
<dbReference type="PRINTS" id="PR00320">
    <property type="entry name" value="GPROTEINBRPT"/>
</dbReference>
<dbReference type="Gene3D" id="2.130.10.10">
    <property type="entry name" value="YVTN repeat-like/Quinoprotein amine dehydrogenase"/>
    <property type="match status" value="2"/>
</dbReference>
<dbReference type="CDD" id="cd00200">
    <property type="entry name" value="WD40"/>
    <property type="match status" value="1"/>
</dbReference>
<evidence type="ECO:0000256" key="3">
    <source>
        <dbReference type="PROSITE-ProRule" id="PRU00221"/>
    </source>
</evidence>
<feature type="repeat" description="WD" evidence="3">
    <location>
        <begin position="96"/>
        <end position="137"/>
    </location>
</feature>
<feature type="repeat" description="WD" evidence="3">
    <location>
        <begin position="180"/>
        <end position="221"/>
    </location>
</feature>
<proteinExistence type="predicted"/>
<dbReference type="PANTHER" id="PTHR44019:SF8">
    <property type="entry name" value="POC1 CENTRIOLAR PROTEIN HOMOLOG"/>
    <property type="match status" value="1"/>
</dbReference>
<dbReference type="SUPFAM" id="SSF50978">
    <property type="entry name" value="WD40 repeat-like"/>
    <property type="match status" value="1"/>
</dbReference>
<keyword evidence="1 3" id="KW-0853">WD repeat</keyword>
<name>A0A6I4I7C5_9SPHI</name>
<dbReference type="PROSITE" id="PS50294">
    <property type="entry name" value="WD_REPEATS_REGION"/>
    <property type="match status" value="3"/>
</dbReference>
<evidence type="ECO:0000313" key="5">
    <source>
        <dbReference type="Proteomes" id="UP000434850"/>
    </source>
</evidence>
<dbReference type="InterPro" id="IPR015943">
    <property type="entry name" value="WD40/YVTN_repeat-like_dom_sf"/>
</dbReference>
<evidence type="ECO:0000256" key="1">
    <source>
        <dbReference type="ARBA" id="ARBA00022574"/>
    </source>
</evidence>
<accession>A0A6I4I7C5</accession>
<keyword evidence="5" id="KW-1185">Reference proteome</keyword>
<dbReference type="EMBL" id="WQLA01000003">
    <property type="protein sequence ID" value="MVN91070.1"/>
    <property type="molecule type" value="Genomic_DNA"/>
</dbReference>
<dbReference type="PANTHER" id="PTHR44019">
    <property type="entry name" value="WD REPEAT-CONTAINING PROTEIN 55"/>
    <property type="match status" value="1"/>
</dbReference>
<evidence type="ECO:0000256" key="2">
    <source>
        <dbReference type="ARBA" id="ARBA00022737"/>
    </source>
</evidence>
<dbReference type="PROSITE" id="PS00678">
    <property type="entry name" value="WD_REPEATS_1"/>
    <property type="match status" value="3"/>
</dbReference>
<dbReference type="Proteomes" id="UP000434850">
    <property type="component" value="Unassembled WGS sequence"/>
</dbReference>
<dbReference type="Pfam" id="PF00400">
    <property type="entry name" value="WD40"/>
    <property type="match status" value="4"/>
</dbReference>
<dbReference type="OrthoDB" id="933690at2"/>
<organism evidence="4 5">
    <name type="scientific">Mucilaginibacter aquatilis</name>
    <dbReference type="NCBI Taxonomy" id="1517760"/>
    <lineage>
        <taxon>Bacteria</taxon>
        <taxon>Pseudomonadati</taxon>
        <taxon>Bacteroidota</taxon>
        <taxon>Sphingobacteriia</taxon>
        <taxon>Sphingobacteriales</taxon>
        <taxon>Sphingobacteriaceae</taxon>
        <taxon>Mucilaginibacter</taxon>
    </lineage>
</organism>
<sequence>MGLMEVRKSFELTGHGNPIFALELSQKPGILFSAGNDKGVVEWSLEKQAFIKVMFPVTASVYAVHCPVGYPLMFTGMRNGDVLVFNFIEQRVTHTLKQHGKPIFDIKSVPGKKELLIASEDGKVSVWNLNTLQLLHSIQVSHDTVRSISISPDEKQVAFGCRDNSVQLYNLSDYSYLGALKDHNMAVFTVQHAPDGQHLISGARDAQIKVWDIATQSLKQSVAAHMFAVNHILFHPTQPYFASASMDKSIKIWGADDFKLYKIISRDKGYASHQLSVNKLAWNGDQLLSTGDDKRIIAWDIEF</sequence>
<keyword evidence="2" id="KW-0677">Repeat</keyword>
<dbReference type="InterPro" id="IPR020472">
    <property type="entry name" value="WD40_PAC1"/>
</dbReference>
<comment type="caution">
    <text evidence="4">The sequence shown here is derived from an EMBL/GenBank/DDBJ whole genome shotgun (WGS) entry which is preliminary data.</text>
</comment>
<dbReference type="PROSITE" id="PS50082">
    <property type="entry name" value="WD_REPEATS_2"/>
    <property type="match status" value="5"/>
</dbReference>
<dbReference type="InterPro" id="IPR019775">
    <property type="entry name" value="WD40_repeat_CS"/>
</dbReference>
<dbReference type="AlphaFoldDB" id="A0A6I4I7C5"/>